<protein>
    <recommendedName>
        <fullName evidence="3">cyclin-dependent kinase</fullName>
        <ecNumber evidence="3">2.7.11.22</ecNumber>
    </recommendedName>
</protein>
<keyword evidence="6" id="KW-0808">Transferase</keyword>
<dbReference type="AlphaFoldDB" id="A0A175YMU8"/>
<proteinExistence type="inferred from homology"/>
<evidence type="ECO:0000256" key="10">
    <source>
        <dbReference type="ARBA" id="ARBA00047811"/>
    </source>
</evidence>
<dbReference type="InterPro" id="IPR017441">
    <property type="entry name" value="Protein_kinase_ATP_BS"/>
</dbReference>
<keyword evidence="4 13" id="KW-0723">Serine/threonine-protein kinase</keyword>
<comment type="similarity">
    <text evidence="2">Belongs to the protein kinase superfamily. CMGC Ser/Thr protein kinase family. MAP kinase subfamily.</text>
</comment>
<dbReference type="FunFam" id="1.10.510.10:FF:000104">
    <property type="entry name" value="serine/threonine-protein kinase MAK isoform X1"/>
    <property type="match status" value="1"/>
</dbReference>
<keyword evidence="9 12" id="KW-0067">ATP-binding</keyword>
<evidence type="ECO:0000256" key="13">
    <source>
        <dbReference type="RuleBase" id="RU000304"/>
    </source>
</evidence>
<dbReference type="Gramene" id="KZM84925">
    <property type="protein sequence ID" value="KZM84925"/>
    <property type="gene ID" value="DCAR_027653"/>
</dbReference>
<evidence type="ECO:0000256" key="7">
    <source>
        <dbReference type="ARBA" id="ARBA00022741"/>
    </source>
</evidence>
<gene>
    <name evidence="15" type="ORF">DCAR_027653</name>
</gene>
<keyword evidence="8" id="KW-0418">Kinase</keyword>
<dbReference type="Gene3D" id="1.10.510.10">
    <property type="entry name" value="Transferase(Phosphotransferase) domain 1"/>
    <property type="match status" value="1"/>
</dbReference>
<dbReference type="SMART" id="SM00220">
    <property type="entry name" value="S_TKc"/>
    <property type="match status" value="1"/>
</dbReference>
<comment type="catalytic activity">
    <reaction evidence="10">
        <text>L-threonyl-[protein] + ATP = O-phospho-L-threonyl-[protein] + ADP + H(+)</text>
        <dbReference type="Rhea" id="RHEA:46608"/>
        <dbReference type="Rhea" id="RHEA-COMP:11060"/>
        <dbReference type="Rhea" id="RHEA-COMP:11605"/>
        <dbReference type="ChEBI" id="CHEBI:15378"/>
        <dbReference type="ChEBI" id="CHEBI:30013"/>
        <dbReference type="ChEBI" id="CHEBI:30616"/>
        <dbReference type="ChEBI" id="CHEBI:61977"/>
        <dbReference type="ChEBI" id="CHEBI:456216"/>
        <dbReference type="EC" id="2.7.11.22"/>
    </reaction>
</comment>
<comment type="similarity">
    <text evidence="1">Belongs to the protein kinase superfamily. CMGC Ser/Thr protein kinase family. CDC2/CDKX subfamily.</text>
</comment>
<evidence type="ECO:0000259" key="14">
    <source>
        <dbReference type="PROSITE" id="PS50011"/>
    </source>
</evidence>
<evidence type="ECO:0000256" key="12">
    <source>
        <dbReference type="PROSITE-ProRule" id="PRU10141"/>
    </source>
</evidence>
<dbReference type="GO" id="GO:0005524">
    <property type="term" value="F:ATP binding"/>
    <property type="evidence" value="ECO:0007669"/>
    <property type="project" value="UniProtKB-UniRule"/>
</dbReference>
<dbReference type="PROSITE" id="PS50011">
    <property type="entry name" value="PROTEIN_KINASE_DOM"/>
    <property type="match status" value="1"/>
</dbReference>
<evidence type="ECO:0000256" key="6">
    <source>
        <dbReference type="ARBA" id="ARBA00022679"/>
    </source>
</evidence>
<evidence type="ECO:0000256" key="8">
    <source>
        <dbReference type="ARBA" id="ARBA00022777"/>
    </source>
</evidence>
<evidence type="ECO:0000256" key="1">
    <source>
        <dbReference type="ARBA" id="ARBA00006485"/>
    </source>
</evidence>
<evidence type="ECO:0000256" key="4">
    <source>
        <dbReference type="ARBA" id="ARBA00022527"/>
    </source>
</evidence>
<keyword evidence="7 12" id="KW-0547">Nucleotide-binding</keyword>
<dbReference type="FunFam" id="3.30.200.20:FF:000545">
    <property type="entry name" value="CMGC family protein kinase"/>
    <property type="match status" value="1"/>
</dbReference>
<name>A0A175YMU8_DAUCS</name>
<evidence type="ECO:0000256" key="3">
    <source>
        <dbReference type="ARBA" id="ARBA00012425"/>
    </source>
</evidence>
<dbReference type="InterPro" id="IPR050117">
    <property type="entry name" value="MAPK"/>
</dbReference>
<dbReference type="PANTHER" id="PTHR24055">
    <property type="entry name" value="MITOGEN-ACTIVATED PROTEIN KINASE"/>
    <property type="match status" value="1"/>
</dbReference>
<dbReference type="Gene3D" id="3.30.200.20">
    <property type="entry name" value="Phosphorylase Kinase, domain 1"/>
    <property type="match status" value="1"/>
</dbReference>
<comment type="caution">
    <text evidence="15">The sequence shown here is derived from an EMBL/GenBank/DDBJ whole genome shotgun (WGS) entry which is preliminary data.</text>
</comment>
<dbReference type="GO" id="GO:0004693">
    <property type="term" value="F:cyclin-dependent protein serine/threonine kinase activity"/>
    <property type="evidence" value="ECO:0007669"/>
    <property type="project" value="UniProtKB-EC"/>
</dbReference>
<dbReference type="STRING" id="79200.A0A175YMU8"/>
<feature type="domain" description="Protein kinase" evidence="14">
    <location>
        <begin position="4"/>
        <end position="283"/>
    </location>
</feature>
<organism evidence="15">
    <name type="scientific">Daucus carota subsp. sativus</name>
    <name type="common">Carrot</name>
    <dbReference type="NCBI Taxonomy" id="79200"/>
    <lineage>
        <taxon>Eukaryota</taxon>
        <taxon>Viridiplantae</taxon>
        <taxon>Streptophyta</taxon>
        <taxon>Embryophyta</taxon>
        <taxon>Tracheophyta</taxon>
        <taxon>Spermatophyta</taxon>
        <taxon>Magnoliopsida</taxon>
        <taxon>eudicotyledons</taxon>
        <taxon>Gunneridae</taxon>
        <taxon>Pentapetalae</taxon>
        <taxon>asterids</taxon>
        <taxon>campanulids</taxon>
        <taxon>Apiales</taxon>
        <taxon>Apiaceae</taxon>
        <taxon>Apioideae</taxon>
        <taxon>Scandiceae</taxon>
        <taxon>Daucinae</taxon>
        <taxon>Daucus</taxon>
        <taxon>Daucus sect. Daucus</taxon>
    </lineage>
</organism>
<sequence length="334" mass="37670">MEKYKIIKEVGSGSFGSVFKAMNTQSGEVVAIKRLNKEFHSWEECLNLREVKSLKKMHHANIVKLKEIIGENNFLFFVFEYMECNLYQLMSTRTKPFSETDVRNWCFQVFQGLAYMHERGYFHRDLKPENLLVSGDIIKIADLGLAREINCSPPYSEYVATRWYRAPEILLAAPIYGPAVDMWAMGAIMAELLTSCPLFAGVNQQDQMYRICSVLGTPTEVDWAYGIELADDISYQFPQHSGVSLSLLMPSASKDVVGLIQSLCSWDPCKRPTALEALQHPFFRSCYYVPPGFRFKTSGPGTNSSARSEGSVKHKYLSRFPGALSNSGSIKCAP</sequence>
<dbReference type="InterPro" id="IPR000719">
    <property type="entry name" value="Prot_kinase_dom"/>
</dbReference>
<keyword evidence="5" id="KW-0597">Phosphoprotein</keyword>
<evidence type="ECO:0000313" key="15">
    <source>
        <dbReference type="EMBL" id="KZM84925.1"/>
    </source>
</evidence>
<dbReference type="PROSITE" id="PS00107">
    <property type="entry name" value="PROTEIN_KINASE_ATP"/>
    <property type="match status" value="1"/>
</dbReference>
<evidence type="ECO:0000256" key="11">
    <source>
        <dbReference type="ARBA" id="ARBA00048367"/>
    </source>
</evidence>
<accession>A0A175YMU8</accession>
<dbReference type="EMBL" id="LNRQ01000008">
    <property type="protein sequence ID" value="KZM84925.1"/>
    <property type="molecule type" value="Genomic_DNA"/>
</dbReference>
<dbReference type="SUPFAM" id="SSF56112">
    <property type="entry name" value="Protein kinase-like (PK-like)"/>
    <property type="match status" value="1"/>
</dbReference>
<dbReference type="Pfam" id="PF00069">
    <property type="entry name" value="Pkinase"/>
    <property type="match status" value="1"/>
</dbReference>
<dbReference type="PROSITE" id="PS00108">
    <property type="entry name" value="PROTEIN_KINASE_ST"/>
    <property type="match status" value="1"/>
</dbReference>
<evidence type="ECO:0000256" key="9">
    <source>
        <dbReference type="ARBA" id="ARBA00022840"/>
    </source>
</evidence>
<reference evidence="15" key="1">
    <citation type="journal article" date="2016" name="Nat. Genet.">
        <title>A high-quality carrot genome assembly provides new insights into carotenoid accumulation and asterid genome evolution.</title>
        <authorList>
            <person name="Iorizzo M."/>
            <person name="Ellison S."/>
            <person name="Senalik D."/>
            <person name="Zeng P."/>
            <person name="Satapoomin P."/>
            <person name="Huang J."/>
            <person name="Bowman M."/>
            <person name="Iovene M."/>
            <person name="Sanseverino W."/>
            <person name="Cavagnaro P."/>
            <person name="Yildiz M."/>
            <person name="Macko-Podgorni A."/>
            <person name="Moranska E."/>
            <person name="Grzebelus E."/>
            <person name="Grzebelus D."/>
            <person name="Ashrafi H."/>
            <person name="Zheng Z."/>
            <person name="Cheng S."/>
            <person name="Spooner D."/>
            <person name="Van Deynze A."/>
            <person name="Simon P."/>
        </authorList>
    </citation>
    <scope>NUCLEOTIDE SEQUENCE [LARGE SCALE GENOMIC DNA]</scope>
    <source>
        <tissue evidence="15">Leaf</tissue>
    </source>
</reference>
<feature type="binding site" evidence="12">
    <location>
        <position position="33"/>
    </location>
    <ligand>
        <name>ATP</name>
        <dbReference type="ChEBI" id="CHEBI:30616"/>
    </ligand>
</feature>
<dbReference type="EC" id="2.7.11.22" evidence="3"/>
<dbReference type="KEGG" id="dcr:108198640"/>
<dbReference type="InterPro" id="IPR008271">
    <property type="entry name" value="Ser/Thr_kinase_AS"/>
</dbReference>
<dbReference type="OrthoDB" id="2158884at2759"/>
<evidence type="ECO:0000256" key="5">
    <source>
        <dbReference type="ARBA" id="ARBA00022553"/>
    </source>
</evidence>
<dbReference type="InterPro" id="IPR011009">
    <property type="entry name" value="Kinase-like_dom_sf"/>
</dbReference>
<comment type="catalytic activity">
    <reaction evidence="11">
        <text>L-seryl-[protein] + ATP = O-phospho-L-seryl-[protein] + ADP + H(+)</text>
        <dbReference type="Rhea" id="RHEA:17989"/>
        <dbReference type="Rhea" id="RHEA-COMP:9863"/>
        <dbReference type="Rhea" id="RHEA-COMP:11604"/>
        <dbReference type="ChEBI" id="CHEBI:15378"/>
        <dbReference type="ChEBI" id="CHEBI:29999"/>
        <dbReference type="ChEBI" id="CHEBI:30616"/>
        <dbReference type="ChEBI" id="CHEBI:83421"/>
        <dbReference type="ChEBI" id="CHEBI:456216"/>
        <dbReference type="EC" id="2.7.11.22"/>
    </reaction>
</comment>
<dbReference type="CDD" id="cd07830">
    <property type="entry name" value="STKc_MAK_like"/>
    <property type="match status" value="1"/>
</dbReference>
<dbReference type="OMA" id="TEWPEGC"/>
<evidence type="ECO:0000256" key="2">
    <source>
        <dbReference type="ARBA" id="ARBA00008832"/>
    </source>
</evidence>